<evidence type="ECO:0008006" key="3">
    <source>
        <dbReference type="Google" id="ProtNLM"/>
    </source>
</evidence>
<dbReference type="Proteomes" id="UP000051217">
    <property type="component" value="Unassembled WGS sequence"/>
</dbReference>
<dbReference type="EMBL" id="AZFI01000058">
    <property type="protein sequence ID" value="KRM28002.1"/>
    <property type="molecule type" value="Genomic_DNA"/>
</dbReference>
<sequence length="163" mass="18310">MKKKADLGHYLQTITDILQATEDIGGNLNSYFDLANGVVTDKKELSADQYAQIQESFSQGIEVYQQNMAKLEKISAPVAIIGPHKQLVKAYRDFVAGCEKMHASIDYSGQKIDGPAFKESEQEQSDAMDHVNAHIGRIMQRVGQVRVDKKAFSRNRRENAFFV</sequence>
<dbReference type="RefSeq" id="WP_235803080.1">
    <property type="nucleotide sequence ID" value="NZ_AZFI01000058.1"/>
</dbReference>
<name>A0ABR5PJX8_9LACO</name>
<gene>
    <name evidence="1" type="ORF">FC65_GL001801</name>
</gene>
<protein>
    <recommendedName>
        <fullName evidence="3">LXG domain-containing protein</fullName>
    </recommendedName>
</protein>
<comment type="caution">
    <text evidence="1">The sequence shown here is derived from an EMBL/GenBank/DDBJ whole genome shotgun (WGS) entry which is preliminary data.</text>
</comment>
<keyword evidence="2" id="KW-1185">Reference proteome</keyword>
<organism evidence="1 2">
    <name type="scientific">Ligilactobacillus acidipiscis DSM 15836</name>
    <dbReference type="NCBI Taxonomy" id="1423716"/>
    <lineage>
        <taxon>Bacteria</taxon>
        <taxon>Bacillati</taxon>
        <taxon>Bacillota</taxon>
        <taxon>Bacilli</taxon>
        <taxon>Lactobacillales</taxon>
        <taxon>Lactobacillaceae</taxon>
        <taxon>Ligilactobacillus</taxon>
    </lineage>
</organism>
<reference evidence="1 2" key="1">
    <citation type="journal article" date="2015" name="Genome Announc.">
        <title>Expanding the biotechnology potential of lactobacilli through comparative genomics of 213 strains and associated genera.</title>
        <authorList>
            <person name="Sun Z."/>
            <person name="Harris H.M."/>
            <person name="McCann A."/>
            <person name="Guo C."/>
            <person name="Argimon S."/>
            <person name="Zhang W."/>
            <person name="Yang X."/>
            <person name="Jeffery I.B."/>
            <person name="Cooney J.C."/>
            <person name="Kagawa T.F."/>
            <person name="Liu W."/>
            <person name="Song Y."/>
            <person name="Salvetti E."/>
            <person name="Wrobel A."/>
            <person name="Rasinkangas P."/>
            <person name="Parkhill J."/>
            <person name="Rea M.C."/>
            <person name="O'Sullivan O."/>
            <person name="Ritari J."/>
            <person name="Douillard F.P."/>
            <person name="Paul Ross R."/>
            <person name="Yang R."/>
            <person name="Briner A.E."/>
            <person name="Felis G.E."/>
            <person name="de Vos W.M."/>
            <person name="Barrangou R."/>
            <person name="Klaenhammer T.R."/>
            <person name="Caufield P.W."/>
            <person name="Cui Y."/>
            <person name="Zhang H."/>
            <person name="O'Toole P.W."/>
        </authorList>
    </citation>
    <scope>NUCLEOTIDE SEQUENCE [LARGE SCALE GENOMIC DNA]</scope>
    <source>
        <strain evidence="1 2">DSM 15836</strain>
    </source>
</reference>
<proteinExistence type="predicted"/>
<evidence type="ECO:0000313" key="1">
    <source>
        <dbReference type="EMBL" id="KRM28002.1"/>
    </source>
</evidence>
<evidence type="ECO:0000313" key="2">
    <source>
        <dbReference type="Proteomes" id="UP000051217"/>
    </source>
</evidence>
<accession>A0ABR5PJX8</accession>